<evidence type="ECO:0000313" key="8">
    <source>
        <dbReference type="Proteomes" id="UP000708576"/>
    </source>
</evidence>
<feature type="transmembrane region" description="Helical" evidence="6">
    <location>
        <begin position="255"/>
        <end position="274"/>
    </location>
</feature>
<feature type="transmembrane region" description="Helical" evidence="6">
    <location>
        <begin position="294"/>
        <end position="320"/>
    </location>
</feature>
<dbReference type="PANTHER" id="PTHR21716">
    <property type="entry name" value="TRANSMEMBRANE PROTEIN"/>
    <property type="match status" value="1"/>
</dbReference>
<dbReference type="RefSeq" id="WP_212217198.1">
    <property type="nucleotide sequence ID" value="NZ_JAGUCO010000017.1"/>
</dbReference>
<keyword evidence="5 6" id="KW-0472">Membrane</keyword>
<feature type="transmembrane region" description="Helical" evidence="6">
    <location>
        <begin position="56"/>
        <end position="78"/>
    </location>
</feature>
<organism evidence="7 8">
    <name type="scientific">Carboxylicivirga linearis</name>
    <dbReference type="NCBI Taxonomy" id="1628157"/>
    <lineage>
        <taxon>Bacteria</taxon>
        <taxon>Pseudomonadati</taxon>
        <taxon>Bacteroidota</taxon>
        <taxon>Bacteroidia</taxon>
        <taxon>Marinilabiliales</taxon>
        <taxon>Marinilabiliaceae</taxon>
        <taxon>Carboxylicivirga</taxon>
    </lineage>
</organism>
<evidence type="ECO:0000256" key="1">
    <source>
        <dbReference type="ARBA" id="ARBA00004141"/>
    </source>
</evidence>
<keyword evidence="8" id="KW-1185">Reference proteome</keyword>
<dbReference type="Proteomes" id="UP000708576">
    <property type="component" value="Unassembled WGS sequence"/>
</dbReference>
<dbReference type="EMBL" id="JAGUCO010000017">
    <property type="protein sequence ID" value="MBS2099956.1"/>
    <property type="molecule type" value="Genomic_DNA"/>
</dbReference>
<evidence type="ECO:0000256" key="4">
    <source>
        <dbReference type="ARBA" id="ARBA00022989"/>
    </source>
</evidence>
<feature type="transmembrane region" description="Helical" evidence="6">
    <location>
        <begin position="29"/>
        <end position="49"/>
    </location>
</feature>
<name>A0ABS5K051_9BACT</name>
<comment type="caution">
    <text evidence="7">The sequence shown here is derived from an EMBL/GenBank/DDBJ whole genome shotgun (WGS) entry which is preliminary data.</text>
</comment>
<evidence type="ECO:0000256" key="3">
    <source>
        <dbReference type="ARBA" id="ARBA00022692"/>
    </source>
</evidence>
<comment type="subcellular location">
    <subcellularLocation>
        <location evidence="1">Membrane</location>
        <topology evidence="1">Multi-pass membrane protein</topology>
    </subcellularLocation>
</comment>
<accession>A0ABS5K051</accession>
<feature type="transmembrane region" description="Helical" evidence="6">
    <location>
        <begin position="7"/>
        <end position="23"/>
    </location>
</feature>
<protein>
    <submittedName>
        <fullName evidence="7">AI-2E family transporter</fullName>
    </submittedName>
</protein>
<keyword evidence="3 6" id="KW-0812">Transmembrane</keyword>
<dbReference type="Pfam" id="PF01594">
    <property type="entry name" value="AI-2E_transport"/>
    <property type="match status" value="1"/>
</dbReference>
<sequence length="349" mass="38285">MSTSKTSLSVIIASIIVIIAGVMAAKSVILPFVLAVFISVICMQPISWLEKRKVPFGLAVFIVLMVVAMILILLGGIIGRSLNNFMKDVPKYEENLRSMFTSIIDSLNAIGADIDSTQLIDLIDPGKLISFTTGALGEIGRLMSDSFIILLITVFVLLEAKSFINKAIVVQKHYGTSLSHFNQIGNSIRHYLSIKTIISILTGLFIWFWLWLFGIDYAILWGVIAFLLNYIPSIGSIIAAVPTILLALVQQGVGAMIWTAVGYLIVNTVMGNVVEPRVMGKGLGLSTLVVFMSLIIWGFVFGPVGMFLSVPLTITLKIFLEQSEKTRWLSVLIGSGQDSKRLLQRDKDL</sequence>
<reference evidence="7 8" key="1">
    <citation type="journal article" date="2015" name="Int. J. Syst. Evol. Microbiol.">
        <title>Carboxylicivirga linearis sp. nov., isolated from a sea cucumber culture pond.</title>
        <authorList>
            <person name="Wang F.Q."/>
            <person name="Zhou Y.X."/>
            <person name="Lin X.Z."/>
            <person name="Chen G.J."/>
            <person name="Du Z.J."/>
        </authorList>
    </citation>
    <scope>NUCLEOTIDE SEQUENCE [LARGE SCALE GENOMIC DNA]</scope>
    <source>
        <strain evidence="7 8">FB218</strain>
    </source>
</reference>
<dbReference type="InterPro" id="IPR002549">
    <property type="entry name" value="AI-2E-like"/>
</dbReference>
<comment type="similarity">
    <text evidence="2">Belongs to the autoinducer-2 exporter (AI-2E) (TC 2.A.86) family.</text>
</comment>
<evidence type="ECO:0000256" key="5">
    <source>
        <dbReference type="ARBA" id="ARBA00023136"/>
    </source>
</evidence>
<evidence type="ECO:0000256" key="6">
    <source>
        <dbReference type="SAM" id="Phobius"/>
    </source>
</evidence>
<gene>
    <name evidence="7" type="ORF">KEM10_16835</name>
</gene>
<evidence type="ECO:0000313" key="7">
    <source>
        <dbReference type="EMBL" id="MBS2099956.1"/>
    </source>
</evidence>
<feature type="transmembrane region" description="Helical" evidence="6">
    <location>
        <begin position="192"/>
        <end position="212"/>
    </location>
</feature>
<proteinExistence type="inferred from homology"/>
<keyword evidence="4 6" id="KW-1133">Transmembrane helix</keyword>
<evidence type="ECO:0000256" key="2">
    <source>
        <dbReference type="ARBA" id="ARBA00009773"/>
    </source>
</evidence>
<feature type="transmembrane region" description="Helical" evidence="6">
    <location>
        <begin position="218"/>
        <end position="248"/>
    </location>
</feature>
<dbReference type="PANTHER" id="PTHR21716:SF64">
    <property type="entry name" value="AI-2 TRANSPORT PROTEIN TQSA"/>
    <property type="match status" value="1"/>
</dbReference>